<gene>
    <name evidence="2" type="ORF">Tco025E_09370</name>
</gene>
<comment type="caution">
    <text evidence="2">The sequence shown here is derived from an EMBL/GenBank/DDBJ whole genome shotgun (WGS) entry which is preliminary data.</text>
</comment>
<sequence>MPAPLCSLLPWRRVGGRVQHGHANDDRARGRARDPKACERFVVAGKRGCIVYDASEEGAPLPWVNLRPCGWGMIACWHPQREITPEHWRCDCISASPHHALPRREGGDGDVCPADARHQPAQEQKK</sequence>
<keyword evidence="3" id="KW-1185">Reference proteome</keyword>
<feature type="region of interest" description="Disordered" evidence="1">
    <location>
        <begin position="97"/>
        <end position="126"/>
    </location>
</feature>
<accession>A0A422MXK4</accession>
<evidence type="ECO:0000256" key="1">
    <source>
        <dbReference type="SAM" id="MobiDB-lite"/>
    </source>
</evidence>
<dbReference type="Proteomes" id="UP000284403">
    <property type="component" value="Unassembled WGS sequence"/>
</dbReference>
<organism evidence="2 3">
    <name type="scientific">Trypanosoma conorhini</name>
    <dbReference type="NCBI Taxonomy" id="83891"/>
    <lineage>
        <taxon>Eukaryota</taxon>
        <taxon>Discoba</taxon>
        <taxon>Euglenozoa</taxon>
        <taxon>Kinetoplastea</taxon>
        <taxon>Metakinetoplastina</taxon>
        <taxon>Trypanosomatida</taxon>
        <taxon>Trypanosomatidae</taxon>
        <taxon>Trypanosoma</taxon>
    </lineage>
</organism>
<reference evidence="2 3" key="1">
    <citation type="journal article" date="2018" name="BMC Genomics">
        <title>Genomic comparison of Trypanosoma conorhini and Trypanosoma rangeli to Trypanosoma cruzi strains of high and low virulence.</title>
        <authorList>
            <person name="Bradwell K.R."/>
            <person name="Koparde V.N."/>
            <person name="Matveyev A.V."/>
            <person name="Serrano M.G."/>
            <person name="Alves J.M."/>
            <person name="Parikh H."/>
            <person name="Huang B."/>
            <person name="Lee V."/>
            <person name="Espinosa-Alvarez O."/>
            <person name="Ortiz P.A."/>
            <person name="Costa-Martins A.G."/>
            <person name="Teixeira M.M."/>
            <person name="Buck G.A."/>
        </authorList>
    </citation>
    <scope>NUCLEOTIDE SEQUENCE [LARGE SCALE GENOMIC DNA]</scope>
    <source>
        <strain evidence="2 3">025E</strain>
    </source>
</reference>
<protein>
    <submittedName>
        <fullName evidence="2">Uncharacterized protein</fullName>
    </submittedName>
</protein>
<dbReference type="AlphaFoldDB" id="A0A422MXK4"/>
<dbReference type="RefSeq" id="XP_029223725.1">
    <property type="nucleotide sequence ID" value="XM_029376189.1"/>
</dbReference>
<feature type="compositionally biased region" description="Basic and acidic residues" evidence="1">
    <location>
        <begin position="115"/>
        <end position="126"/>
    </location>
</feature>
<dbReference type="GeneID" id="40322981"/>
<evidence type="ECO:0000313" key="2">
    <source>
        <dbReference type="EMBL" id="RNE97937.1"/>
    </source>
</evidence>
<name>A0A422MXK4_9TRYP</name>
<evidence type="ECO:0000313" key="3">
    <source>
        <dbReference type="Proteomes" id="UP000284403"/>
    </source>
</evidence>
<dbReference type="EMBL" id="MKKU01001081">
    <property type="protein sequence ID" value="RNE97937.1"/>
    <property type="molecule type" value="Genomic_DNA"/>
</dbReference>
<proteinExistence type="predicted"/>